<dbReference type="AlphaFoldDB" id="A0A6J7U5Z9"/>
<name>A0A6J7U5Z9_9ZZZZ</name>
<evidence type="ECO:0000256" key="1">
    <source>
        <dbReference type="SAM" id="Phobius"/>
    </source>
</evidence>
<protein>
    <submittedName>
        <fullName evidence="2">Unannotated protein</fullName>
    </submittedName>
</protein>
<dbReference type="EMBL" id="CAFBQN010000111">
    <property type="protein sequence ID" value="CAB5062024.1"/>
    <property type="molecule type" value="Genomic_DNA"/>
</dbReference>
<feature type="transmembrane region" description="Helical" evidence="1">
    <location>
        <begin position="7"/>
        <end position="27"/>
    </location>
</feature>
<reference evidence="2" key="1">
    <citation type="submission" date="2020-05" db="EMBL/GenBank/DDBJ databases">
        <authorList>
            <person name="Chiriac C."/>
            <person name="Salcher M."/>
            <person name="Ghai R."/>
            <person name="Kavagutti S V."/>
        </authorList>
    </citation>
    <scope>NUCLEOTIDE SEQUENCE</scope>
</reference>
<evidence type="ECO:0000313" key="2">
    <source>
        <dbReference type="EMBL" id="CAB5062024.1"/>
    </source>
</evidence>
<feature type="transmembrane region" description="Helical" evidence="1">
    <location>
        <begin position="33"/>
        <end position="53"/>
    </location>
</feature>
<keyword evidence="1" id="KW-0812">Transmembrane</keyword>
<accession>A0A6J7U5Z9</accession>
<gene>
    <name evidence="2" type="ORF">UFOPK4319_01076</name>
</gene>
<proteinExistence type="predicted"/>
<keyword evidence="1" id="KW-1133">Transmembrane helix</keyword>
<organism evidence="2">
    <name type="scientific">freshwater metagenome</name>
    <dbReference type="NCBI Taxonomy" id="449393"/>
    <lineage>
        <taxon>unclassified sequences</taxon>
        <taxon>metagenomes</taxon>
        <taxon>ecological metagenomes</taxon>
    </lineage>
</organism>
<keyword evidence="1" id="KW-0472">Membrane</keyword>
<sequence length="96" mass="10334">MQFGWKVLIPVSIMWILVVATLRVLSLQGAPRIIVVAFASAVVFLIMAVNIGFENAKKKKLEEIVDDAAEPSFAVPQLPSAVASINVSNKEGVDRG</sequence>